<organism evidence="1">
    <name type="scientific">Pseudomonas khorasanensis</name>
    <dbReference type="NCBI Taxonomy" id="2745508"/>
    <lineage>
        <taxon>Bacteria</taxon>
        <taxon>Pseudomonadati</taxon>
        <taxon>Pseudomonadota</taxon>
        <taxon>Gammaproteobacteria</taxon>
        <taxon>Pseudomonadales</taxon>
        <taxon>Pseudomonadaceae</taxon>
        <taxon>Pseudomonas</taxon>
    </lineage>
</organism>
<accession>A0A923F6R6</accession>
<evidence type="ECO:0000313" key="3">
    <source>
        <dbReference type="Proteomes" id="UP000648816"/>
    </source>
</evidence>
<reference evidence="1 3" key="1">
    <citation type="journal article" date="2020" name="Microorganisms">
        <title>Reliable Identification of Environmental Pseudomonas Isolates Using the rpoD Gene.</title>
        <authorList>
            <consortium name="The Broad Institute Genome Sequencing Platform"/>
            <person name="Girard L."/>
            <person name="Lood C."/>
            <person name="Rokni-Zadeh H."/>
            <person name="van Noort V."/>
            <person name="Lavigne R."/>
            <person name="De Mot R."/>
        </authorList>
    </citation>
    <scope>NUCLEOTIDE SEQUENCE</scope>
    <source>
        <strain evidence="1 3">SWRI153</strain>
    </source>
</reference>
<gene>
    <name evidence="2" type="ORF">HU727_015410</name>
    <name evidence="1" type="ORF">HU727_18140</name>
</gene>
<sequence>MGGDELSSIPLCNILSVASPFQELRNLHNWCRLRPLRNARLAGFGGVLVGMRCTKVKNYKREKGQKDKRTFVPSALKRIYVFTYLRYADA</sequence>
<name>A0A923F6R6_9PSED</name>
<reference evidence="1" key="2">
    <citation type="submission" date="2020-07" db="EMBL/GenBank/DDBJ databases">
        <authorList>
            <person name="Lood C."/>
            <person name="Girard L."/>
        </authorList>
    </citation>
    <scope>NUCLEOTIDE SEQUENCE</scope>
    <source>
        <strain evidence="1">SWRI153</strain>
    </source>
</reference>
<protein>
    <submittedName>
        <fullName evidence="1">Uncharacterized protein</fullName>
    </submittedName>
</protein>
<dbReference type="AlphaFoldDB" id="A0A923F6R6"/>
<proteinExistence type="predicted"/>
<comment type="caution">
    <text evidence="1">The sequence shown here is derived from an EMBL/GenBank/DDBJ whole genome shotgun (WGS) entry which is preliminary data.</text>
</comment>
<reference evidence="2" key="3">
    <citation type="submission" date="2021-06" db="EMBL/GenBank/DDBJ databases">
        <title>Updating the genus Pseudomonas: Description of 43 new species and partition of the Pseudomonas putida group.</title>
        <authorList>
            <person name="Girard L."/>
            <person name="Lood C."/>
            <person name="Vandamme P."/>
            <person name="Rokni-Zadeh H."/>
            <person name="Van Noort V."/>
            <person name="Hofte M."/>
            <person name="Lavigne R."/>
            <person name="De Mot R."/>
        </authorList>
    </citation>
    <scope>NUCLEOTIDE SEQUENCE</scope>
    <source>
        <strain evidence="2">SWRI153</strain>
    </source>
</reference>
<dbReference type="EMBL" id="JABWQP010000010">
    <property type="protein sequence ID" value="MBC3343559.1"/>
    <property type="molecule type" value="Genomic_DNA"/>
</dbReference>
<dbReference type="EMBL" id="JABWQP020000006">
    <property type="protein sequence ID" value="MBV4486979.1"/>
    <property type="molecule type" value="Genomic_DNA"/>
</dbReference>
<dbReference type="Proteomes" id="UP000648816">
    <property type="component" value="Unassembled WGS sequence"/>
</dbReference>
<evidence type="ECO:0000313" key="1">
    <source>
        <dbReference type="EMBL" id="MBC3343559.1"/>
    </source>
</evidence>
<keyword evidence="3" id="KW-1185">Reference proteome</keyword>
<dbReference type="RefSeq" id="WP_186533102.1">
    <property type="nucleotide sequence ID" value="NZ_JABWQP020000006.1"/>
</dbReference>
<evidence type="ECO:0000313" key="2">
    <source>
        <dbReference type="EMBL" id="MBV4486979.1"/>
    </source>
</evidence>